<accession>A0A816HFH6</accession>
<name>A0A816HFH6_9BILA</name>
<evidence type="ECO:0000313" key="5">
    <source>
        <dbReference type="Proteomes" id="UP000663834"/>
    </source>
</evidence>
<dbReference type="EMBL" id="CAJNRE010016810">
    <property type="protein sequence ID" value="CAF2148997.1"/>
    <property type="molecule type" value="Genomic_DNA"/>
</dbReference>
<gene>
    <name evidence="4" type="ORF">GIL414_LOCUS16987</name>
    <name evidence="1" type="ORF">KQP761_LOCUS38261</name>
    <name evidence="2" type="ORF">MBJ925_LOCUS30898</name>
    <name evidence="3" type="ORF">SMN809_LOCUS13215</name>
</gene>
<sequence length="407" mass="47296">MIDNTRPNLLLTNVPPQRLSPEELARRQPGTCNCSFTIIDHNASTTSFMVKQYQTYFPSILDRLNVHLSILDYNYNRLEHFLHLFRTCRMHILPTEKFASNQLYVDAKQFPLLLEFYLQINVDLFYMKTCNYHKAEPRSLTEGLFSANLPECRYTMTPCGNCKLCQPNCPATCNTKNFIYVLTCLCGDAEYISETTYTLSSRLEGHRSISNHLIRGSLIGERNFRYHEQNEGIPSLPSSKKNSMLIYQHSIQCSAAIQMFLDSNPHYWRFVPMSIIEADKNNNNYEMRNISTTMVDVQNYLRNIPKPPFGYKFSKRQIEKQAEFFIMKLINQTINDRIDLFNATIVAVLPSNTSDLFRQSIHSLFVTHTEAKLNTLGHIFDYSINDTSLNRIWCADLQRRPISSTCY</sequence>
<dbReference type="PROSITE" id="PS00198">
    <property type="entry name" value="4FE4S_FER_1"/>
    <property type="match status" value="1"/>
</dbReference>
<dbReference type="EMBL" id="CAJOBJ010007924">
    <property type="protein sequence ID" value="CAF4098627.1"/>
    <property type="molecule type" value="Genomic_DNA"/>
</dbReference>
<dbReference type="Proteomes" id="UP000676336">
    <property type="component" value="Unassembled WGS sequence"/>
</dbReference>
<dbReference type="EMBL" id="CAJNOW010021740">
    <property type="protein sequence ID" value="CAF1685248.1"/>
    <property type="molecule type" value="Genomic_DNA"/>
</dbReference>
<dbReference type="InterPro" id="IPR017900">
    <property type="entry name" value="4Fe4S_Fe_S_CS"/>
</dbReference>
<dbReference type="Proteomes" id="UP000663834">
    <property type="component" value="Unassembled WGS sequence"/>
</dbReference>
<evidence type="ECO:0000313" key="4">
    <source>
        <dbReference type="EMBL" id="CAF4098627.1"/>
    </source>
</evidence>
<dbReference type="EMBL" id="CAJOBI010005186">
    <property type="protein sequence ID" value="CAF4024485.1"/>
    <property type="molecule type" value="Genomic_DNA"/>
</dbReference>
<dbReference type="Proteomes" id="UP000681720">
    <property type="component" value="Unassembled WGS sequence"/>
</dbReference>
<dbReference type="OrthoDB" id="10027879at2759"/>
<evidence type="ECO:0000313" key="3">
    <source>
        <dbReference type="EMBL" id="CAF4024485.1"/>
    </source>
</evidence>
<proteinExistence type="predicted"/>
<evidence type="ECO:0000313" key="2">
    <source>
        <dbReference type="EMBL" id="CAF2148997.1"/>
    </source>
</evidence>
<protein>
    <submittedName>
        <fullName evidence="1">Uncharacterized protein</fullName>
    </submittedName>
</protein>
<comment type="caution">
    <text evidence="1">The sequence shown here is derived from an EMBL/GenBank/DDBJ whole genome shotgun (WGS) entry which is preliminary data.</text>
</comment>
<dbReference type="Proteomes" id="UP000663824">
    <property type="component" value="Unassembled WGS sequence"/>
</dbReference>
<organism evidence="1 5">
    <name type="scientific">Rotaria magnacalcarata</name>
    <dbReference type="NCBI Taxonomy" id="392030"/>
    <lineage>
        <taxon>Eukaryota</taxon>
        <taxon>Metazoa</taxon>
        <taxon>Spiralia</taxon>
        <taxon>Gnathifera</taxon>
        <taxon>Rotifera</taxon>
        <taxon>Eurotatoria</taxon>
        <taxon>Bdelloidea</taxon>
        <taxon>Philodinida</taxon>
        <taxon>Philodinidae</taxon>
        <taxon>Rotaria</taxon>
    </lineage>
</organism>
<dbReference type="AlphaFoldDB" id="A0A816HFH6"/>
<evidence type="ECO:0000313" key="1">
    <source>
        <dbReference type="EMBL" id="CAF1685248.1"/>
    </source>
</evidence>
<reference evidence="1" key="1">
    <citation type="submission" date="2021-02" db="EMBL/GenBank/DDBJ databases">
        <authorList>
            <person name="Nowell W R."/>
        </authorList>
    </citation>
    <scope>NUCLEOTIDE SEQUENCE</scope>
</reference>